<dbReference type="PIRSF" id="PIRSF001221">
    <property type="entry name" value="Amidase_fungi"/>
    <property type="match status" value="1"/>
</dbReference>
<dbReference type="GO" id="GO:0004040">
    <property type="term" value="F:amidase activity"/>
    <property type="evidence" value="ECO:0007669"/>
    <property type="project" value="TreeGrafter"/>
</dbReference>
<evidence type="ECO:0000256" key="2">
    <source>
        <dbReference type="ARBA" id="ARBA00022801"/>
    </source>
</evidence>
<dbReference type="PANTHER" id="PTHR45847">
    <property type="entry name" value="FATTY ACID AMIDE HYDROLASE"/>
    <property type="match status" value="1"/>
</dbReference>
<sequence length="596" mass="66785">MEVKEELTDGLYLANTVCLAIALAVLVKVFLWYRKKVENRRKYEKLQEIGRKVKATRDAKVQEFLQIHQKDFPSKKRMQEIREEYPSLMSLRQALDSRKITSKELVMTYIHQAATEGMELNALADVMFEEAFQEAQECDKELQKGNLRGFLHGIPISFKDQFNIKGTPSTIGALACAEDFPEEDGIIAEVLKKHGGIPFAKTNLPQLMGSAESLTRLWGNCCNPRNPERVSGGSSGGEGALLGVKGSPIGIGTDAAGSIRIPCSFCGVFGFKPSYKRMTKLGARDVCQMDETDGCVEITGTTGPMGHNVDDLMQIMKIFLSQDVFDKDLTIPPVPFNEDDYDQNPTNLRLGYFDYDGFFYPCKAVRRSIEETVSACKKVGIEMVEIEVPNSKEYTDAMAKFFLGESKRDEIMLQGEPPIIEDDPTQYISMLPSFVRNILASILPHIGMERESIFFRALGDPSIGLYLEACKERRIFERAFNKILDDKELDGFVFPGVSGPAFKHYKSSELSAIILITVIANMIDAPSCVIPVSTVTKEDLAEEYNDPKYPNDQFVKEARKDWQDSEGMPVGIKVCKRTYEEEKCIGIGKIIESAQK</sequence>
<evidence type="ECO:0000256" key="4">
    <source>
        <dbReference type="SAM" id="Phobius"/>
    </source>
</evidence>
<evidence type="ECO:0000256" key="1">
    <source>
        <dbReference type="ARBA" id="ARBA00009199"/>
    </source>
</evidence>
<feature type="active site" description="Acyl-ester intermediate" evidence="3">
    <location>
        <position position="258"/>
    </location>
</feature>
<feature type="transmembrane region" description="Helical" evidence="4">
    <location>
        <begin position="12"/>
        <end position="33"/>
    </location>
</feature>
<keyword evidence="2" id="KW-0378">Hydrolase</keyword>
<organism evidence="6 7">
    <name type="scientific">Euplotes crassus</name>
    <dbReference type="NCBI Taxonomy" id="5936"/>
    <lineage>
        <taxon>Eukaryota</taxon>
        <taxon>Sar</taxon>
        <taxon>Alveolata</taxon>
        <taxon>Ciliophora</taxon>
        <taxon>Intramacronucleata</taxon>
        <taxon>Spirotrichea</taxon>
        <taxon>Hypotrichia</taxon>
        <taxon>Euplotida</taxon>
        <taxon>Euplotidae</taxon>
        <taxon>Moneuplotes</taxon>
    </lineage>
</organism>
<dbReference type="InterPro" id="IPR020556">
    <property type="entry name" value="Amidase_CS"/>
</dbReference>
<dbReference type="SUPFAM" id="SSF75304">
    <property type="entry name" value="Amidase signature (AS) enzymes"/>
    <property type="match status" value="1"/>
</dbReference>
<evidence type="ECO:0000259" key="5">
    <source>
        <dbReference type="Pfam" id="PF01425"/>
    </source>
</evidence>
<dbReference type="InterPro" id="IPR052096">
    <property type="entry name" value="Endocannabinoid_amidase"/>
</dbReference>
<evidence type="ECO:0000313" key="6">
    <source>
        <dbReference type="EMBL" id="CAI2362975.1"/>
    </source>
</evidence>
<name>A0AAD1U7W3_EUPCR</name>
<dbReference type="InterPro" id="IPR036928">
    <property type="entry name" value="AS_sf"/>
</dbReference>
<keyword evidence="4" id="KW-1133">Transmembrane helix</keyword>
<dbReference type="PROSITE" id="PS00571">
    <property type="entry name" value="AMIDASES"/>
    <property type="match status" value="1"/>
</dbReference>
<dbReference type="Gene3D" id="3.90.1300.10">
    <property type="entry name" value="Amidase signature (AS) domain"/>
    <property type="match status" value="1"/>
</dbReference>
<proteinExistence type="inferred from homology"/>
<gene>
    <name evidence="6" type="ORF">ECRASSUSDP1_LOCUS4305</name>
</gene>
<feature type="active site" description="Charge relay system" evidence="3">
    <location>
        <position position="159"/>
    </location>
</feature>
<dbReference type="Pfam" id="PF01425">
    <property type="entry name" value="Amidase"/>
    <property type="match status" value="1"/>
</dbReference>
<dbReference type="Proteomes" id="UP001295684">
    <property type="component" value="Unassembled WGS sequence"/>
</dbReference>
<comment type="caution">
    <text evidence="6">The sequence shown here is derived from an EMBL/GenBank/DDBJ whole genome shotgun (WGS) entry which is preliminary data.</text>
</comment>
<evidence type="ECO:0000313" key="7">
    <source>
        <dbReference type="Proteomes" id="UP001295684"/>
    </source>
</evidence>
<feature type="domain" description="Amidase" evidence="5">
    <location>
        <begin position="104"/>
        <end position="584"/>
    </location>
</feature>
<reference evidence="6" key="1">
    <citation type="submission" date="2023-07" db="EMBL/GenBank/DDBJ databases">
        <authorList>
            <consortium name="AG Swart"/>
            <person name="Singh M."/>
            <person name="Singh A."/>
            <person name="Seah K."/>
            <person name="Emmerich C."/>
        </authorList>
    </citation>
    <scope>NUCLEOTIDE SEQUENCE</scope>
    <source>
        <strain evidence="6">DP1</strain>
    </source>
</reference>
<comment type="similarity">
    <text evidence="1">Belongs to the amidase family.</text>
</comment>
<dbReference type="PANTHER" id="PTHR45847:SF6">
    <property type="entry name" value="FATTY ACID AMIDE HYDROLASE"/>
    <property type="match status" value="1"/>
</dbReference>
<protein>
    <recommendedName>
        <fullName evidence="5">Amidase domain-containing protein</fullName>
    </recommendedName>
</protein>
<dbReference type="GO" id="GO:0017064">
    <property type="term" value="F:fatty acid amide hydrolase activity"/>
    <property type="evidence" value="ECO:0007669"/>
    <property type="project" value="TreeGrafter"/>
</dbReference>
<evidence type="ECO:0000256" key="3">
    <source>
        <dbReference type="PIRSR" id="PIRSR001221-1"/>
    </source>
</evidence>
<dbReference type="AlphaFoldDB" id="A0AAD1U7W3"/>
<dbReference type="GO" id="GO:0009062">
    <property type="term" value="P:fatty acid catabolic process"/>
    <property type="evidence" value="ECO:0007669"/>
    <property type="project" value="TreeGrafter"/>
</dbReference>
<feature type="active site" description="Charge relay system" evidence="3">
    <location>
        <position position="234"/>
    </location>
</feature>
<keyword evidence="4" id="KW-0472">Membrane</keyword>
<keyword evidence="4" id="KW-0812">Transmembrane</keyword>
<keyword evidence="7" id="KW-1185">Reference proteome</keyword>
<dbReference type="InterPro" id="IPR023631">
    <property type="entry name" value="Amidase_dom"/>
</dbReference>
<dbReference type="EMBL" id="CAMPGE010004132">
    <property type="protein sequence ID" value="CAI2362975.1"/>
    <property type="molecule type" value="Genomic_DNA"/>
</dbReference>
<accession>A0AAD1U7W3</accession>